<evidence type="ECO:0000256" key="6">
    <source>
        <dbReference type="ARBA" id="ARBA00022723"/>
    </source>
</evidence>
<evidence type="ECO:0000256" key="2">
    <source>
        <dbReference type="ARBA" id="ARBA00004141"/>
    </source>
</evidence>
<keyword evidence="9" id="KW-0408">Iron</keyword>
<comment type="cofactor">
    <cofactor evidence="1">
        <name>heme b</name>
        <dbReference type="ChEBI" id="CHEBI:60344"/>
    </cofactor>
</comment>
<evidence type="ECO:0000313" key="14">
    <source>
        <dbReference type="EMBL" id="TRZ01624.1"/>
    </source>
</evidence>
<keyword evidence="4" id="KW-0349">Heme</keyword>
<feature type="transmembrane region" description="Helical" evidence="12">
    <location>
        <begin position="99"/>
        <end position="124"/>
    </location>
</feature>
<evidence type="ECO:0000256" key="12">
    <source>
        <dbReference type="SAM" id="Phobius"/>
    </source>
</evidence>
<dbReference type="InterPro" id="IPR045150">
    <property type="entry name" value="CYB561D1/2"/>
</dbReference>
<evidence type="ECO:0000256" key="7">
    <source>
        <dbReference type="ARBA" id="ARBA00022982"/>
    </source>
</evidence>
<dbReference type="GO" id="GO:0140575">
    <property type="term" value="F:transmembrane monodehydroascorbate reductase activity"/>
    <property type="evidence" value="ECO:0007669"/>
    <property type="project" value="InterPro"/>
</dbReference>
<evidence type="ECO:0000256" key="5">
    <source>
        <dbReference type="ARBA" id="ARBA00022692"/>
    </source>
</evidence>
<dbReference type="AlphaFoldDB" id="A0A553RHH5"/>
<dbReference type="PROSITE" id="PS50939">
    <property type="entry name" value="CYTOCHROME_B561"/>
    <property type="match status" value="1"/>
</dbReference>
<dbReference type="EC" id="7.2.1.3" evidence="11"/>
<gene>
    <name evidence="14" type="ORF">DNTS_022976</name>
</gene>
<comment type="caution">
    <text evidence="14">The sequence shown here is derived from an EMBL/GenBank/DDBJ whole genome shotgun (WGS) entry which is preliminary data.</text>
</comment>
<organism evidence="14 15">
    <name type="scientific">Danionella cerebrum</name>
    <dbReference type="NCBI Taxonomy" id="2873325"/>
    <lineage>
        <taxon>Eukaryota</taxon>
        <taxon>Metazoa</taxon>
        <taxon>Chordata</taxon>
        <taxon>Craniata</taxon>
        <taxon>Vertebrata</taxon>
        <taxon>Euteleostomi</taxon>
        <taxon>Actinopterygii</taxon>
        <taxon>Neopterygii</taxon>
        <taxon>Teleostei</taxon>
        <taxon>Ostariophysi</taxon>
        <taxon>Cypriniformes</taxon>
        <taxon>Danionidae</taxon>
        <taxon>Danioninae</taxon>
        <taxon>Danionella</taxon>
    </lineage>
</organism>
<accession>A0A553RHH5</accession>
<feature type="transmembrane region" description="Helical" evidence="12">
    <location>
        <begin position="145"/>
        <end position="165"/>
    </location>
</feature>
<reference evidence="14 15" key="1">
    <citation type="journal article" date="2019" name="Sci. Data">
        <title>Hybrid genome assembly and annotation of Danionella translucida.</title>
        <authorList>
            <person name="Kadobianskyi M."/>
            <person name="Schulze L."/>
            <person name="Schuelke M."/>
            <person name="Judkewitz B."/>
        </authorList>
    </citation>
    <scope>NUCLEOTIDE SEQUENCE [LARGE SCALE GENOMIC DNA]</scope>
    <source>
        <strain evidence="14 15">Bolton</strain>
    </source>
</reference>
<keyword evidence="15" id="KW-1185">Reference proteome</keyword>
<evidence type="ECO:0000256" key="10">
    <source>
        <dbReference type="ARBA" id="ARBA00023136"/>
    </source>
</evidence>
<dbReference type="OrthoDB" id="432881at2759"/>
<comment type="subcellular location">
    <subcellularLocation>
        <location evidence="2">Membrane</location>
        <topology evidence="2">Multi-pass membrane protein</topology>
    </subcellularLocation>
</comment>
<dbReference type="SMART" id="SM00665">
    <property type="entry name" value="B561"/>
    <property type="match status" value="1"/>
</dbReference>
<sequence>MSVHHESEPRIYRCGKIACGVITHATCALFTGFITALARPGNKAILLFNPHSSPVSKLKHKAKGRLHWLLQCLCAFCALLGLFVIFFNKNLNDKPHFVSWHGLLGLVTVAIVVCQSLAGLPLLWPRLVKGWSLGKLKRYHATSGLLTHLLGSFSVCLGLYSSWFTGSVSGFVWYLSLLCPITSALTVMSQVTNAYMARKRTQF</sequence>
<keyword evidence="8 12" id="KW-1133">Transmembrane helix</keyword>
<evidence type="ECO:0000256" key="11">
    <source>
        <dbReference type="ARBA" id="ARBA00024225"/>
    </source>
</evidence>
<keyword evidence="7" id="KW-0249">Electron transport</keyword>
<evidence type="ECO:0000256" key="3">
    <source>
        <dbReference type="ARBA" id="ARBA00022448"/>
    </source>
</evidence>
<protein>
    <recommendedName>
        <fullName evidence="11">ascorbate ferrireductase (transmembrane)</fullName>
        <ecNumber evidence="11">7.2.1.3</ecNumber>
    </recommendedName>
</protein>
<dbReference type="InterPro" id="IPR006593">
    <property type="entry name" value="Cyt_b561/ferric_Rdtase_TM"/>
</dbReference>
<name>A0A553RHH5_9TELE</name>
<evidence type="ECO:0000256" key="8">
    <source>
        <dbReference type="ARBA" id="ARBA00022989"/>
    </source>
</evidence>
<dbReference type="Proteomes" id="UP000316079">
    <property type="component" value="Unassembled WGS sequence"/>
</dbReference>
<evidence type="ECO:0000256" key="4">
    <source>
        <dbReference type="ARBA" id="ARBA00022617"/>
    </source>
</evidence>
<dbReference type="GO" id="GO:0016020">
    <property type="term" value="C:membrane"/>
    <property type="evidence" value="ECO:0007669"/>
    <property type="project" value="UniProtKB-SubCell"/>
</dbReference>
<dbReference type="Pfam" id="PF03188">
    <property type="entry name" value="Cytochrom_B561"/>
    <property type="match status" value="1"/>
</dbReference>
<evidence type="ECO:0000313" key="15">
    <source>
        <dbReference type="Proteomes" id="UP000316079"/>
    </source>
</evidence>
<evidence type="ECO:0000259" key="13">
    <source>
        <dbReference type="PROSITE" id="PS50939"/>
    </source>
</evidence>
<dbReference type="Gene3D" id="1.20.120.1770">
    <property type="match status" value="1"/>
</dbReference>
<dbReference type="GO" id="GO:0140571">
    <property type="term" value="F:transmembrane ascorbate ferrireductase activity"/>
    <property type="evidence" value="ECO:0007669"/>
    <property type="project" value="UniProtKB-EC"/>
</dbReference>
<evidence type="ECO:0000256" key="9">
    <source>
        <dbReference type="ARBA" id="ARBA00023004"/>
    </source>
</evidence>
<dbReference type="GO" id="GO:0005783">
    <property type="term" value="C:endoplasmic reticulum"/>
    <property type="evidence" value="ECO:0007669"/>
    <property type="project" value="TreeGrafter"/>
</dbReference>
<keyword evidence="3" id="KW-0813">Transport</keyword>
<dbReference type="CDD" id="cd08761">
    <property type="entry name" value="Cyt_b561_CYB561D2_like"/>
    <property type="match status" value="1"/>
</dbReference>
<keyword evidence="6" id="KW-0479">Metal-binding</keyword>
<dbReference type="PANTHER" id="PTHR15422">
    <property type="entry name" value="OS05G0565100 PROTEIN"/>
    <property type="match status" value="1"/>
</dbReference>
<feature type="transmembrane region" description="Helical" evidence="12">
    <location>
        <begin position="66"/>
        <end position="87"/>
    </location>
</feature>
<dbReference type="PANTHER" id="PTHR15422:SF21">
    <property type="entry name" value="TRANSMEMBRANE REDUCTASE CYB561D2"/>
    <property type="match status" value="1"/>
</dbReference>
<evidence type="ECO:0000256" key="1">
    <source>
        <dbReference type="ARBA" id="ARBA00001970"/>
    </source>
</evidence>
<dbReference type="GO" id="GO:0046872">
    <property type="term" value="F:metal ion binding"/>
    <property type="evidence" value="ECO:0007669"/>
    <property type="project" value="UniProtKB-KW"/>
</dbReference>
<dbReference type="EMBL" id="SRMA01024064">
    <property type="protein sequence ID" value="TRZ01624.1"/>
    <property type="molecule type" value="Genomic_DNA"/>
</dbReference>
<feature type="transmembrane region" description="Helical" evidence="12">
    <location>
        <begin position="171"/>
        <end position="191"/>
    </location>
</feature>
<keyword evidence="10 12" id="KW-0472">Membrane</keyword>
<keyword evidence="5 12" id="KW-0812">Transmembrane</keyword>
<feature type="domain" description="Cytochrome b561" evidence="13">
    <location>
        <begin position="1"/>
        <end position="198"/>
    </location>
</feature>
<dbReference type="STRING" id="623744.A0A553RHH5"/>
<proteinExistence type="predicted"/>